<dbReference type="PROSITE" id="PS00036">
    <property type="entry name" value="BZIP_BASIC"/>
    <property type="match status" value="1"/>
</dbReference>
<dbReference type="InterPro" id="IPR046347">
    <property type="entry name" value="bZIP_sf"/>
</dbReference>
<dbReference type="EMBL" id="JAIFTL010000084">
    <property type="protein sequence ID" value="KAG9323906.1"/>
    <property type="molecule type" value="Genomic_DNA"/>
</dbReference>
<organism evidence="4 5">
    <name type="scientific">Mortierella alpina</name>
    <name type="common">Oleaginous fungus</name>
    <name type="synonym">Mortierella renispora</name>
    <dbReference type="NCBI Taxonomy" id="64518"/>
    <lineage>
        <taxon>Eukaryota</taxon>
        <taxon>Fungi</taxon>
        <taxon>Fungi incertae sedis</taxon>
        <taxon>Mucoromycota</taxon>
        <taxon>Mortierellomycotina</taxon>
        <taxon>Mortierellomycetes</taxon>
        <taxon>Mortierellales</taxon>
        <taxon>Mortierellaceae</taxon>
        <taxon>Mortierella</taxon>
    </lineage>
</organism>
<dbReference type="GO" id="GO:0003700">
    <property type="term" value="F:DNA-binding transcription factor activity"/>
    <property type="evidence" value="ECO:0007669"/>
    <property type="project" value="InterPro"/>
</dbReference>
<feature type="compositionally biased region" description="Low complexity" evidence="2">
    <location>
        <begin position="317"/>
        <end position="326"/>
    </location>
</feature>
<feature type="compositionally biased region" description="Low complexity" evidence="2">
    <location>
        <begin position="266"/>
        <end position="286"/>
    </location>
</feature>
<sequence length="445" mass="47623">MNMNMNNAAFGATERLIKSADALDFALAGQDKKNASLSRQGLLDFGSLDPVFGSTEFSTSLFDDWLSGDLQQVGFTSQEDPSSSSDSDSNSHSPVLSAKSDSPVLGFDSIASDTDLVHSPALDSPSMTFFPDLQQSSMHGRLFGATANPGSAADNNLSAAANPLLPLTPEAVQQAAAALNIPWSKSLEQAVLAQSLLASLPMAIPTAATALRQTTSMMPLAPQMNPAQFASPASAVTAASMMLKHSASINVAHDHAMDISPPCTPLMPMTPMSPLSPSLPMQPLPSDRVHSRATTPLASRPSVLSSSQTHVPSTGMSSSSSSSSSSVKATTYKSTYRSASLLKRDREVEEPPSVLDGKDINEMDEVSLKRAKNTDAARRSRHKKLVKMESLEQRVAELEVENSMFESKLNEVELERSLLADKDQMQQARIQELELLLASVREKLY</sequence>
<evidence type="ECO:0000256" key="1">
    <source>
        <dbReference type="SAM" id="Coils"/>
    </source>
</evidence>
<gene>
    <name evidence="4" type="ORF">KVV02_006272</name>
</gene>
<evidence type="ECO:0000259" key="3">
    <source>
        <dbReference type="PROSITE" id="PS50217"/>
    </source>
</evidence>
<keyword evidence="1" id="KW-0175">Coiled coil</keyword>
<feature type="coiled-coil region" evidence="1">
    <location>
        <begin position="381"/>
        <end position="415"/>
    </location>
</feature>
<dbReference type="PROSITE" id="PS50217">
    <property type="entry name" value="BZIP"/>
    <property type="match status" value="1"/>
</dbReference>
<feature type="region of interest" description="Disordered" evidence="2">
    <location>
        <begin position="262"/>
        <end position="330"/>
    </location>
</feature>
<dbReference type="InterPro" id="IPR004827">
    <property type="entry name" value="bZIP"/>
</dbReference>
<comment type="caution">
    <text evidence="4">The sequence shown here is derived from an EMBL/GenBank/DDBJ whole genome shotgun (WGS) entry which is preliminary data.</text>
</comment>
<reference evidence="4" key="1">
    <citation type="submission" date="2021-07" db="EMBL/GenBank/DDBJ databases">
        <title>Draft genome of Mortierella alpina, strain LL118, isolated from an aspen leaf litter sample.</title>
        <authorList>
            <person name="Yang S."/>
            <person name="Vinatzer B.A."/>
        </authorList>
    </citation>
    <scope>NUCLEOTIDE SEQUENCE</scope>
    <source>
        <strain evidence="4">LL118</strain>
    </source>
</reference>
<proteinExistence type="predicted"/>
<evidence type="ECO:0000313" key="5">
    <source>
        <dbReference type="Proteomes" id="UP000717515"/>
    </source>
</evidence>
<feature type="region of interest" description="Disordered" evidence="2">
    <location>
        <begin position="74"/>
        <end position="100"/>
    </location>
</feature>
<dbReference type="Proteomes" id="UP000717515">
    <property type="component" value="Unassembled WGS sequence"/>
</dbReference>
<feature type="compositionally biased region" description="Low complexity" evidence="2">
    <location>
        <begin position="77"/>
        <end position="93"/>
    </location>
</feature>
<evidence type="ECO:0000313" key="4">
    <source>
        <dbReference type="EMBL" id="KAG9323906.1"/>
    </source>
</evidence>
<protein>
    <recommendedName>
        <fullName evidence="3">BZIP domain-containing protein</fullName>
    </recommendedName>
</protein>
<feature type="domain" description="BZIP" evidence="3">
    <location>
        <begin position="369"/>
        <end position="419"/>
    </location>
</feature>
<dbReference type="SMART" id="SM00338">
    <property type="entry name" value="BRLZ"/>
    <property type="match status" value="1"/>
</dbReference>
<feature type="compositionally biased region" description="Polar residues" evidence="2">
    <location>
        <begin position="292"/>
        <end position="316"/>
    </location>
</feature>
<name>A0A9P8A7L0_MORAP</name>
<evidence type="ECO:0000256" key="2">
    <source>
        <dbReference type="SAM" id="MobiDB-lite"/>
    </source>
</evidence>
<dbReference type="CDD" id="cd12193">
    <property type="entry name" value="bZIP_GCN4"/>
    <property type="match status" value="1"/>
</dbReference>
<dbReference type="Gene3D" id="3.30.160.60">
    <property type="entry name" value="Classic Zinc Finger"/>
    <property type="match status" value="1"/>
</dbReference>
<accession>A0A9P8A7L0</accession>
<dbReference type="SUPFAM" id="SSF57959">
    <property type="entry name" value="Leucine zipper domain"/>
    <property type="match status" value="1"/>
</dbReference>
<dbReference type="AlphaFoldDB" id="A0A9P8A7L0"/>
<dbReference type="Pfam" id="PF07716">
    <property type="entry name" value="bZIP_2"/>
    <property type="match status" value="1"/>
</dbReference>